<comment type="caution">
    <text evidence="8">Lacks conserved residue(s) required for the propagation of feature annotation.</text>
</comment>
<evidence type="ECO:0000256" key="8">
    <source>
        <dbReference type="RuleBase" id="RU365092"/>
    </source>
</evidence>
<evidence type="ECO:0000256" key="4">
    <source>
        <dbReference type="ARBA" id="ARBA00022475"/>
    </source>
</evidence>
<evidence type="ECO:0000256" key="7">
    <source>
        <dbReference type="ARBA" id="ARBA00023136"/>
    </source>
</evidence>
<feature type="transmembrane region" description="Helical" evidence="8">
    <location>
        <begin position="322"/>
        <end position="341"/>
    </location>
</feature>
<dbReference type="PANTHER" id="PTHR30003">
    <property type="entry name" value="L-LACTATE PERMEASE"/>
    <property type="match status" value="1"/>
</dbReference>
<dbReference type="Proteomes" id="UP000737402">
    <property type="component" value="Unassembled WGS sequence"/>
</dbReference>
<organism evidence="9 10">
    <name type="scientific">Sutcliffiella tianshenii</name>
    <dbReference type="NCBI Taxonomy" id="1463404"/>
    <lineage>
        <taxon>Bacteria</taxon>
        <taxon>Bacillati</taxon>
        <taxon>Bacillota</taxon>
        <taxon>Bacilli</taxon>
        <taxon>Bacillales</taxon>
        <taxon>Bacillaceae</taxon>
        <taxon>Sutcliffiella</taxon>
    </lineage>
</organism>
<dbReference type="RefSeq" id="WP_204415048.1">
    <property type="nucleotide sequence ID" value="NZ_JAFBED010000003.1"/>
</dbReference>
<dbReference type="InterPro" id="IPR003804">
    <property type="entry name" value="Lactate_perm"/>
</dbReference>
<protein>
    <recommendedName>
        <fullName evidence="8">L-lactate permease</fullName>
    </recommendedName>
</protein>
<keyword evidence="7 8" id="KW-0472">Membrane</keyword>
<keyword evidence="5 8" id="KW-0812">Transmembrane</keyword>
<evidence type="ECO:0000256" key="5">
    <source>
        <dbReference type="ARBA" id="ARBA00022692"/>
    </source>
</evidence>
<feature type="transmembrane region" description="Helical" evidence="8">
    <location>
        <begin position="61"/>
        <end position="82"/>
    </location>
</feature>
<evidence type="ECO:0000256" key="6">
    <source>
        <dbReference type="ARBA" id="ARBA00022989"/>
    </source>
</evidence>
<feature type="transmembrane region" description="Helical" evidence="8">
    <location>
        <begin position="375"/>
        <end position="395"/>
    </location>
</feature>
<feature type="transmembrane region" description="Helical" evidence="8">
    <location>
        <begin position="576"/>
        <end position="593"/>
    </location>
</feature>
<keyword evidence="3 8" id="KW-0813">Transport</keyword>
<feature type="transmembrane region" description="Helical" evidence="8">
    <location>
        <begin position="6"/>
        <end position="24"/>
    </location>
</feature>
<sequence length="609" mass="64817">MGLGILSLIAILPVITIMLFLVILNWPASRAMPVALIVTILSAIFLWGTKVNVVAGAAVNGIFTALDILFIVFGAVLLLNTVKESGAINTIRQGFISISPDRRIQAIIIAWLFGAFIEGAAGFGTPAAIAAPLLVAIGFPALAAVMVALIIQSTPVSFGAIGTPIQVGVNTGLRDQAAVTNALQGTGMTFDQYLLQIAANVGFFHMIIGMLIPLFMVAMLTRYFGKERSFREGLKVWKFALFAGAAFTIPYYLIALLLGPEFPSLIGSLIGLLIVVPAAKAGFLIPKEGEHFEFEAKNRWEPEWLGALNHQTLEVQKDKKSISIWMAWLPYVLVAGLLVLTRTVDWLGTLLKDPAVTIKLKNVFGSGIDSATSPLFLPGFIFVTISVLTFFLHSMKKANYQKAWKDSFKTVVAAGAALIFAVPMIKIFLLTSLSADKVAAAAEELVGKNMPLVLAAGISNMVGDFWPVIAPVIGALGAFVAGSNTFSNMMFSLFQFGTAESVGLDVHQAGMVVALQAIGGAAGNMICVHNVVAASATVGLVGKEGALIRRVLFPLSYYLLAGGTLGMAIINGGLNVWFIIYGVVLMSFIYYMVSYKGKGSLSVERNIGA</sequence>
<feature type="transmembrane region" description="Helical" evidence="8">
    <location>
        <begin position="551"/>
        <end position="570"/>
    </location>
</feature>
<feature type="transmembrane region" description="Helical" evidence="8">
    <location>
        <begin position="31"/>
        <end position="49"/>
    </location>
</feature>
<reference evidence="9 10" key="1">
    <citation type="submission" date="2021-01" db="EMBL/GenBank/DDBJ databases">
        <title>Genomic Encyclopedia of Type Strains, Phase IV (KMG-IV): sequencing the most valuable type-strain genomes for metagenomic binning, comparative biology and taxonomic classification.</title>
        <authorList>
            <person name="Goeker M."/>
        </authorList>
    </citation>
    <scope>NUCLEOTIDE SEQUENCE [LARGE SCALE GENOMIC DNA]</scope>
    <source>
        <strain evidence="9 10">DSM 25879</strain>
    </source>
</reference>
<feature type="transmembrane region" description="Helical" evidence="8">
    <location>
        <begin position="465"/>
        <end position="486"/>
    </location>
</feature>
<dbReference type="NCBIfam" id="TIGR00795">
    <property type="entry name" value="lctP"/>
    <property type="match status" value="1"/>
</dbReference>
<feature type="transmembrane region" description="Helical" evidence="8">
    <location>
        <begin position="103"/>
        <end position="123"/>
    </location>
</feature>
<evidence type="ECO:0000256" key="2">
    <source>
        <dbReference type="ARBA" id="ARBA00010100"/>
    </source>
</evidence>
<keyword evidence="6 8" id="KW-1133">Transmembrane helix</keyword>
<proteinExistence type="inferred from homology"/>
<feature type="transmembrane region" description="Helical" evidence="8">
    <location>
        <begin position="265"/>
        <end position="285"/>
    </location>
</feature>
<dbReference type="EMBL" id="JAFBED010000003">
    <property type="protein sequence ID" value="MBM7619799.1"/>
    <property type="molecule type" value="Genomic_DNA"/>
</dbReference>
<keyword evidence="10" id="KW-1185">Reference proteome</keyword>
<feature type="transmembrane region" description="Helical" evidence="8">
    <location>
        <begin position="129"/>
        <end position="149"/>
    </location>
</feature>
<comment type="function">
    <text evidence="8">Uptake of L-lactate across the membrane. Can also transport D-lactate and glycolate.</text>
</comment>
<dbReference type="PANTHER" id="PTHR30003:SF0">
    <property type="entry name" value="GLYCOLATE PERMEASE GLCA-RELATED"/>
    <property type="match status" value="1"/>
</dbReference>
<comment type="similarity">
    <text evidence="2 8">Belongs to the lactate permease family.</text>
</comment>
<evidence type="ECO:0000313" key="9">
    <source>
        <dbReference type="EMBL" id="MBM7619799.1"/>
    </source>
</evidence>
<feature type="transmembrane region" description="Helical" evidence="8">
    <location>
        <begin position="239"/>
        <end position="259"/>
    </location>
</feature>
<gene>
    <name evidence="9" type="ORF">JOC95_001651</name>
</gene>
<dbReference type="Pfam" id="PF02652">
    <property type="entry name" value="Lactate_perm"/>
    <property type="match status" value="1"/>
</dbReference>
<comment type="caution">
    <text evidence="9">The sequence shown here is derived from an EMBL/GenBank/DDBJ whole genome shotgun (WGS) entry which is preliminary data.</text>
</comment>
<evidence type="ECO:0000256" key="1">
    <source>
        <dbReference type="ARBA" id="ARBA00004651"/>
    </source>
</evidence>
<evidence type="ECO:0000256" key="3">
    <source>
        <dbReference type="ARBA" id="ARBA00022448"/>
    </source>
</evidence>
<keyword evidence="4 8" id="KW-1003">Cell membrane</keyword>
<feature type="transmembrane region" description="Helical" evidence="8">
    <location>
        <begin position="407"/>
        <end position="429"/>
    </location>
</feature>
<accession>A0ABS2NYN9</accession>
<feature type="transmembrane region" description="Helical" evidence="8">
    <location>
        <begin position="156"/>
        <end position="173"/>
    </location>
</feature>
<comment type="subcellular location">
    <subcellularLocation>
        <location evidence="1 8">Cell membrane</location>
        <topology evidence="1 8">Multi-pass membrane protein</topology>
    </subcellularLocation>
</comment>
<evidence type="ECO:0000313" key="10">
    <source>
        <dbReference type="Proteomes" id="UP000737402"/>
    </source>
</evidence>
<name>A0ABS2NYN9_9BACI</name>
<feature type="transmembrane region" description="Helical" evidence="8">
    <location>
        <begin position="193"/>
        <end position="218"/>
    </location>
</feature>